<dbReference type="Gene3D" id="2.40.128.110">
    <property type="entry name" value="Lipid/polyisoprenoid-binding, YceI-like"/>
    <property type="match status" value="1"/>
</dbReference>
<dbReference type="PANTHER" id="PTHR34406:SF1">
    <property type="entry name" value="PROTEIN YCEI"/>
    <property type="match status" value="1"/>
</dbReference>
<protein>
    <recommendedName>
        <fullName evidence="2">Lipid/polyisoprenoid-binding YceI-like domain-containing protein</fullName>
    </recommendedName>
</protein>
<keyword evidence="1" id="KW-0732">Signal</keyword>
<evidence type="ECO:0000313" key="4">
    <source>
        <dbReference type="Proteomes" id="UP001162734"/>
    </source>
</evidence>
<feature type="domain" description="Lipid/polyisoprenoid-binding YceI-like" evidence="2">
    <location>
        <begin position="18"/>
        <end position="178"/>
    </location>
</feature>
<dbReference type="InterPro" id="IPR036761">
    <property type="entry name" value="TTHA0802/YceI-like_sf"/>
</dbReference>
<name>A0ABN6NDE3_9BACT</name>
<dbReference type="InterPro" id="IPR007372">
    <property type="entry name" value="Lipid/polyisoprenoid-bd_YceI"/>
</dbReference>
<dbReference type="SUPFAM" id="SSF101874">
    <property type="entry name" value="YceI-like"/>
    <property type="match status" value="1"/>
</dbReference>
<gene>
    <name evidence="3" type="ORF">AMPC_31160</name>
</gene>
<keyword evidence="4" id="KW-1185">Reference proteome</keyword>
<dbReference type="EMBL" id="AP025592">
    <property type="protein sequence ID" value="BDG10003.1"/>
    <property type="molecule type" value="Genomic_DNA"/>
</dbReference>
<evidence type="ECO:0000259" key="2">
    <source>
        <dbReference type="SMART" id="SM00867"/>
    </source>
</evidence>
<dbReference type="PANTHER" id="PTHR34406">
    <property type="entry name" value="PROTEIN YCEI"/>
    <property type="match status" value="1"/>
</dbReference>
<evidence type="ECO:0000256" key="1">
    <source>
        <dbReference type="SAM" id="SignalP"/>
    </source>
</evidence>
<reference evidence="4" key="1">
    <citation type="journal article" date="2022" name="Int. J. Syst. Evol. Microbiol.">
        <title>Anaeromyxobacter oryzae sp. nov., Anaeromyxobacter diazotrophicus sp. nov. and Anaeromyxobacter paludicola sp. nov., isolated from paddy soils.</title>
        <authorList>
            <person name="Itoh H."/>
            <person name="Xu Z."/>
            <person name="Mise K."/>
            <person name="Masuda Y."/>
            <person name="Ushijima N."/>
            <person name="Hayakawa C."/>
            <person name="Shiratori Y."/>
            <person name="Senoo K."/>
        </authorList>
    </citation>
    <scope>NUCLEOTIDE SEQUENCE [LARGE SCALE GENOMIC DNA]</scope>
    <source>
        <strain evidence="4">Red630</strain>
    </source>
</reference>
<evidence type="ECO:0000313" key="3">
    <source>
        <dbReference type="EMBL" id="BDG10003.1"/>
    </source>
</evidence>
<organism evidence="3 4">
    <name type="scientific">Anaeromyxobacter paludicola</name>
    <dbReference type="NCBI Taxonomy" id="2918171"/>
    <lineage>
        <taxon>Bacteria</taxon>
        <taxon>Pseudomonadati</taxon>
        <taxon>Myxococcota</taxon>
        <taxon>Myxococcia</taxon>
        <taxon>Myxococcales</taxon>
        <taxon>Cystobacterineae</taxon>
        <taxon>Anaeromyxobacteraceae</taxon>
        <taxon>Anaeromyxobacter</taxon>
    </lineage>
</organism>
<feature type="signal peptide" evidence="1">
    <location>
        <begin position="1"/>
        <end position="25"/>
    </location>
</feature>
<dbReference type="Pfam" id="PF04264">
    <property type="entry name" value="YceI"/>
    <property type="match status" value="1"/>
</dbReference>
<accession>A0ABN6NDE3</accession>
<dbReference type="Proteomes" id="UP001162734">
    <property type="component" value="Chromosome"/>
</dbReference>
<proteinExistence type="predicted"/>
<feature type="chain" id="PRO_5046963126" description="Lipid/polyisoprenoid-binding YceI-like domain-containing protein" evidence="1">
    <location>
        <begin position="26"/>
        <end position="181"/>
    </location>
</feature>
<dbReference type="RefSeq" id="WP_248342399.1">
    <property type="nucleotide sequence ID" value="NZ_AP025592.1"/>
</dbReference>
<dbReference type="SMART" id="SM00867">
    <property type="entry name" value="YceI"/>
    <property type="match status" value="1"/>
</dbReference>
<sequence length="181" mass="19355">MPGALLSLLLAAALPAGSFSVDAPASEVRYTIVHKLHQVHGVSREAEARAVVKEDGTVQAMARVPVVSFRSGDGNRDEHMLEAMEAGKFPFVVFKGIAHLGPSRELPAGPVPFEGEVELHGVTTPLQVPLTLAPQPDGSVRATGAFEVSLDAHHVQRPSLLFVKIEDGCRVELDLRMRGGR</sequence>